<evidence type="ECO:0000259" key="1">
    <source>
        <dbReference type="PROSITE" id="PS51186"/>
    </source>
</evidence>
<proteinExistence type="predicted"/>
<dbReference type="Pfam" id="PF13302">
    <property type="entry name" value="Acetyltransf_3"/>
    <property type="match status" value="1"/>
</dbReference>
<dbReference type="RefSeq" id="WP_166315511.1">
    <property type="nucleotide sequence ID" value="NZ_CP049866.1"/>
</dbReference>
<protein>
    <submittedName>
        <fullName evidence="2">GNAT family N-acetyltransferase</fullName>
    </submittedName>
</protein>
<dbReference type="InterPro" id="IPR016181">
    <property type="entry name" value="Acyl_CoA_acyltransferase"/>
</dbReference>
<keyword evidence="3" id="KW-1185">Reference proteome</keyword>
<feature type="domain" description="N-acetyltransferase" evidence="1">
    <location>
        <begin position="207"/>
        <end position="371"/>
    </location>
</feature>
<organism evidence="2 3">
    <name type="scientific">Nocardioides piscis</name>
    <dbReference type="NCBI Taxonomy" id="2714938"/>
    <lineage>
        <taxon>Bacteria</taxon>
        <taxon>Bacillati</taxon>
        <taxon>Actinomycetota</taxon>
        <taxon>Actinomycetes</taxon>
        <taxon>Propionibacteriales</taxon>
        <taxon>Nocardioidaceae</taxon>
        <taxon>Nocardioides</taxon>
    </lineage>
</organism>
<dbReference type="GO" id="GO:0005737">
    <property type="term" value="C:cytoplasm"/>
    <property type="evidence" value="ECO:0007669"/>
    <property type="project" value="TreeGrafter"/>
</dbReference>
<reference evidence="2 3" key="1">
    <citation type="submission" date="2020-03" db="EMBL/GenBank/DDBJ databases">
        <title>Nocardioides sp. nov., isolated from fish.</title>
        <authorList>
            <person name="Hyun D.-W."/>
            <person name="Bae J.-W."/>
        </authorList>
    </citation>
    <scope>NUCLEOTIDE SEQUENCE [LARGE SCALE GENOMIC DNA]</scope>
    <source>
        <strain evidence="2 3">HDW12A</strain>
    </source>
</reference>
<sequence length="381" mass="41896">MGDDALTVRRLFVEANGEHPMTEADDAYVRAHFEPATAEQLELIAAGRLPLPGYYLSDETPMVADISACLAAAGGVEALHDWFLAFWPGHEETAVDEWATFLAGRYVCLRDLDPLSIRRRTRMLEQARAAVRALRTDPRDEVAQGALAEAVDGGLGVPGLDQLLLPMTAHDRLRFGGPTVRDLWVDAVRAEFHNPQPPALPIRTKRLTLRRARPDDSAATAAAFGDPDFVRHLLVGPQNPAEVAFTAHQRSQPEPPGEHRVLPLLMDLDGTVVGSVVLFFSGAGRTSAEIGWTVYPGWAGRGLAAEAARTLLDVAFEHYGVRRVVANLDAENARSAALAERLGMRRESARVADYWSKGRWTDSYDYAILRAEWEARRHTAP</sequence>
<dbReference type="SUPFAM" id="SSF55729">
    <property type="entry name" value="Acyl-CoA N-acyltransferases (Nat)"/>
    <property type="match status" value="1"/>
</dbReference>
<dbReference type="GO" id="GO:1990189">
    <property type="term" value="F:protein N-terminal-serine acetyltransferase activity"/>
    <property type="evidence" value="ECO:0007669"/>
    <property type="project" value="TreeGrafter"/>
</dbReference>
<dbReference type="Gene3D" id="3.40.630.30">
    <property type="match status" value="1"/>
</dbReference>
<dbReference type="InterPro" id="IPR000182">
    <property type="entry name" value="GNAT_dom"/>
</dbReference>
<dbReference type="Pfam" id="PF19531">
    <property type="entry name" value="DUF6058"/>
    <property type="match status" value="1"/>
</dbReference>
<keyword evidence="2" id="KW-0808">Transferase</keyword>
<evidence type="ECO:0000313" key="2">
    <source>
        <dbReference type="EMBL" id="QIK74830.1"/>
    </source>
</evidence>
<evidence type="ECO:0000313" key="3">
    <source>
        <dbReference type="Proteomes" id="UP000502035"/>
    </source>
</evidence>
<dbReference type="AlphaFoldDB" id="A0A6G7YDH8"/>
<accession>A0A6G7YDH8</accession>
<dbReference type="InterPro" id="IPR045694">
    <property type="entry name" value="DUF6058"/>
</dbReference>
<dbReference type="Proteomes" id="UP000502035">
    <property type="component" value="Chromosome"/>
</dbReference>
<dbReference type="CDD" id="cd04301">
    <property type="entry name" value="NAT_SF"/>
    <property type="match status" value="1"/>
</dbReference>
<name>A0A6G7YDH8_9ACTN</name>
<dbReference type="PROSITE" id="PS51186">
    <property type="entry name" value="GNAT"/>
    <property type="match status" value="1"/>
</dbReference>
<dbReference type="EMBL" id="CP049866">
    <property type="protein sequence ID" value="QIK74830.1"/>
    <property type="molecule type" value="Genomic_DNA"/>
</dbReference>
<dbReference type="PANTHER" id="PTHR43441">
    <property type="entry name" value="RIBOSOMAL-PROTEIN-SERINE ACETYLTRANSFERASE"/>
    <property type="match status" value="1"/>
</dbReference>
<dbReference type="KEGG" id="npi:G7071_04690"/>
<dbReference type="GO" id="GO:0008999">
    <property type="term" value="F:protein-N-terminal-alanine acetyltransferase activity"/>
    <property type="evidence" value="ECO:0007669"/>
    <property type="project" value="TreeGrafter"/>
</dbReference>
<dbReference type="PANTHER" id="PTHR43441:SF11">
    <property type="entry name" value="RIBOSOMAL-PROTEIN-SERINE ACETYLTRANSFERASE"/>
    <property type="match status" value="1"/>
</dbReference>
<dbReference type="InterPro" id="IPR051908">
    <property type="entry name" value="Ribosomal_N-acetyltransferase"/>
</dbReference>
<gene>
    <name evidence="2" type="ORF">G7071_04690</name>
</gene>